<comment type="caution">
    <text evidence="2">The sequence shown here is derived from an EMBL/GenBank/DDBJ whole genome shotgun (WGS) entry which is preliminary data.</text>
</comment>
<reference evidence="2 3" key="1">
    <citation type="submission" date="2023-07" db="EMBL/GenBank/DDBJ databases">
        <title>Genomic Encyclopedia of Type Strains, Phase IV (KMG-IV): sequencing the most valuable type-strain genomes for metagenomic binning, comparative biology and taxonomic classification.</title>
        <authorList>
            <person name="Goeker M."/>
        </authorList>
    </citation>
    <scope>NUCLEOTIDE SEQUENCE [LARGE SCALE GENOMIC DNA]</scope>
    <source>
        <strain evidence="2 3">DSM 18695</strain>
    </source>
</reference>
<dbReference type="Pfam" id="PF13439">
    <property type="entry name" value="Glyco_transf_4"/>
    <property type="match status" value="1"/>
</dbReference>
<dbReference type="Gene3D" id="3.40.50.2000">
    <property type="entry name" value="Glycogen Phosphorylase B"/>
    <property type="match status" value="1"/>
</dbReference>
<evidence type="ECO:0000313" key="2">
    <source>
        <dbReference type="EMBL" id="MDQ0463116.1"/>
    </source>
</evidence>
<accession>A0ABU0IM69</accession>
<dbReference type="EMBL" id="JAUSVS010000001">
    <property type="protein sequence ID" value="MDQ0463116.1"/>
    <property type="molecule type" value="Genomic_DNA"/>
</dbReference>
<name>A0ABU0IM69_9CAUL</name>
<gene>
    <name evidence="2" type="ORF">QO010_000864</name>
</gene>
<feature type="domain" description="Glycosyltransferase subfamily 4-like N-terminal" evidence="1">
    <location>
        <begin position="4"/>
        <end position="174"/>
    </location>
</feature>
<proteinExistence type="predicted"/>
<dbReference type="RefSeq" id="WP_307346454.1">
    <property type="nucleotide sequence ID" value="NZ_JAUSVS010000001.1"/>
</dbReference>
<organism evidence="2 3">
    <name type="scientific">Caulobacter ginsengisoli</name>
    <dbReference type="NCBI Taxonomy" id="400775"/>
    <lineage>
        <taxon>Bacteria</taxon>
        <taxon>Pseudomonadati</taxon>
        <taxon>Pseudomonadota</taxon>
        <taxon>Alphaproteobacteria</taxon>
        <taxon>Caulobacterales</taxon>
        <taxon>Caulobacteraceae</taxon>
        <taxon>Caulobacter</taxon>
    </lineage>
</organism>
<dbReference type="InterPro" id="IPR028098">
    <property type="entry name" value="Glyco_trans_4-like_N"/>
</dbReference>
<dbReference type="Proteomes" id="UP001228905">
    <property type="component" value="Unassembled WGS sequence"/>
</dbReference>
<evidence type="ECO:0000313" key="3">
    <source>
        <dbReference type="Proteomes" id="UP001228905"/>
    </source>
</evidence>
<dbReference type="SUPFAM" id="SSF53756">
    <property type="entry name" value="UDP-Glycosyltransferase/glycogen phosphorylase"/>
    <property type="match status" value="1"/>
</dbReference>
<keyword evidence="3" id="KW-1185">Reference proteome</keyword>
<evidence type="ECO:0000259" key="1">
    <source>
        <dbReference type="Pfam" id="PF13439"/>
    </source>
</evidence>
<sequence>MHRVRTSCRYYADHGWSPTVLAVRPEDCGRLIDERLTQTVPSEIRIVRTGAFPERWARPLGFSALAFRAWQPLKAAGDRLIREISPDLVYFSTTAFPVMALGDRWRRRFATPFVLDLHDPWYTTPPSATSFRRPGLKSRMMYAIHRRLEARAMRSVSGLIAVSDRYVPALETAYPRLEGVPRDTIPFGIEALDFEVARRTGKPVSSGFDRSTTRLGLYAGRVSDGMLPTLKMLLATLAAGADRPAIRDFRLGFLGTGYQLSGNPLIAAPLADEMGLQEVVREQPDRVSLMDSLSTLAQADVLLILGSEDKAYQPSKLFQYLATDRPILCVAAADAPFARQVAGLDSVFLLDSARPPQDQVTALADWLARAAGRPVEAEPGRQVLAEQFSARAMAARECALFDAALASAGTDQ</sequence>
<protein>
    <submittedName>
        <fullName evidence="2">Glycosyltransferase involved in cell wall biosynthesis</fullName>
    </submittedName>
</protein>